<dbReference type="OrthoDB" id="5976858at2759"/>
<name>A0A6P8HX18_ACTTE</name>
<dbReference type="InParanoid" id="A0A6P8HX18"/>
<feature type="domain" description="CUB" evidence="6">
    <location>
        <begin position="152"/>
        <end position="254"/>
    </location>
</feature>
<feature type="signal peptide" evidence="5">
    <location>
        <begin position="1"/>
        <end position="19"/>
    </location>
</feature>
<keyword evidence="4" id="KW-0472">Membrane</keyword>
<feature type="domain" description="CUB" evidence="6">
    <location>
        <begin position="11"/>
        <end position="128"/>
    </location>
</feature>
<dbReference type="SMART" id="SM00042">
    <property type="entry name" value="CUB"/>
    <property type="match status" value="3"/>
</dbReference>
<dbReference type="AlphaFoldDB" id="A0A6P8HX18"/>
<evidence type="ECO:0000256" key="3">
    <source>
        <dbReference type="PROSITE-ProRule" id="PRU00059"/>
    </source>
</evidence>
<dbReference type="CDD" id="cd00041">
    <property type="entry name" value="CUB"/>
    <property type="match status" value="3"/>
</dbReference>
<proteinExistence type="predicted"/>
<keyword evidence="4" id="KW-0812">Transmembrane</keyword>
<evidence type="ECO:0000256" key="5">
    <source>
        <dbReference type="SAM" id="SignalP"/>
    </source>
</evidence>
<feature type="chain" id="PRO_5027769816" evidence="5">
    <location>
        <begin position="20"/>
        <end position="435"/>
    </location>
</feature>
<dbReference type="FunFam" id="2.60.120.290:FF:000005">
    <property type="entry name" value="Procollagen C-endopeptidase enhancer 1"/>
    <property type="match status" value="1"/>
</dbReference>
<accession>A0A6P8HX18</accession>
<evidence type="ECO:0000256" key="1">
    <source>
        <dbReference type="ARBA" id="ARBA00022737"/>
    </source>
</evidence>
<evidence type="ECO:0000256" key="4">
    <source>
        <dbReference type="SAM" id="Phobius"/>
    </source>
</evidence>
<feature type="transmembrane region" description="Helical" evidence="4">
    <location>
        <begin position="401"/>
        <end position="425"/>
    </location>
</feature>
<keyword evidence="2" id="KW-1015">Disulfide bond</keyword>
<dbReference type="RefSeq" id="XP_031560939.1">
    <property type="nucleotide sequence ID" value="XM_031705079.1"/>
</dbReference>
<sequence length="435" mass="48286">MHLLFFFHTGCAANTTSLAATNQTRSLQTPYFPAFYPANLLCTWLITAPPDHVVVLHFKLFNLENTFDCEDDYFLVRDGPNSTSPVLVKLCGAARFCPVSSSGRYMWIQFISGERWVFPGINVTYTAVSKELMNGNPGPVALWENNTTIKASNDYRQKVAPSACIWNISVPHGQVISFRITVTNTYSTQPTICIIGYVDVIDGPNLTSPRIKRVCNGLVENPVHVTSSGSHVVVRFVSSQTGARMDFQASTFKELETDHFGCSSSIPVNVTSDDENITSPFHPQYYPNNQQCQWRITAPKNYHIILRFQEFDLAQPGDFVEIRDGLNASAALMGNFVRDPGFTKSLASTGRFLWVRFKSNHENVATGFVLSFKFVPSLVALKNITLVVSNSSPKNQQPNNVITIIGAALGSCVLIVIASILFVLVRKKKKEILAR</sequence>
<evidence type="ECO:0000256" key="2">
    <source>
        <dbReference type="ARBA" id="ARBA00023157"/>
    </source>
</evidence>
<dbReference type="PANTHER" id="PTHR24251">
    <property type="entry name" value="OVOCHYMASE-RELATED"/>
    <property type="match status" value="1"/>
</dbReference>
<gene>
    <name evidence="8" type="primary">LOC116296956</name>
</gene>
<comment type="caution">
    <text evidence="3">Lacks conserved residue(s) required for the propagation of feature annotation.</text>
</comment>
<evidence type="ECO:0000313" key="8">
    <source>
        <dbReference type="RefSeq" id="XP_031560939.1"/>
    </source>
</evidence>
<dbReference type="SUPFAM" id="SSF49854">
    <property type="entry name" value="Spermadhesin, CUB domain"/>
    <property type="match status" value="3"/>
</dbReference>
<keyword evidence="5" id="KW-0732">Signal</keyword>
<dbReference type="Pfam" id="PF00431">
    <property type="entry name" value="CUB"/>
    <property type="match status" value="3"/>
</dbReference>
<dbReference type="Gene3D" id="2.60.120.290">
    <property type="entry name" value="Spermadhesin, CUB domain"/>
    <property type="match status" value="3"/>
</dbReference>
<keyword evidence="4" id="KW-1133">Transmembrane helix</keyword>
<keyword evidence="7" id="KW-1185">Reference proteome</keyword>
<dbReference type="GeneID" id="116296956"/>
<dbReference type="InterPro" id="IPR000859">
    <property type="entry name" value="CUB_dom"/>
</dbReference>
<feature type="domain" description="CUB" evidence="6">
    <location>
        <begin position="262"/>
        <end position="375"/>
    </location>
</feature>
<reference evidence="8" key="1">
    <citation type="submission" date="2025-08" db="UniProtKB">
        <authorList>
            <consortium name="RefSeq"/>
        </authorList>
    </citation>
    <scope>IDENTIFICATION</scope>
    <source>
        <tissue evidence="8">Tentacle</tissue>
    </source>
</reference>
<dbReference type="InterPro" id="IPR035914">
    <property type="entry name" value="Sperma_CUB_dom_sf"/>
</dbReference>
<dbReference type="Proteomes" id="UP000515163">
    <property type="component" value="Unplaced"/>
</dbReference>
<organism evidence="7 8">
    <name type="scientific">Actinia tenebrosa</name>
    <name type="common">Australian red waratah sea anemone</name>
    <dbReference type="NCBI Taxonomy" id="6105"/>
    <lineage>
        <taxon>Eukaryota</taxon>
        <taxon>Metazoa</taxon>
        <taxon>Cnidaria</taxon>
        <taxon>Anthozoa</taxon>
        <taxon>Hexacorallia</taxon>
        <taxon>Actiniaria</taxon>
        <taxon>Actiniidae</taxon>
        <taxon>Actinia</taxon>
    </lineage>
</organism>
<evidence type="ECO:0000259" key="6">
    <source>
        <dbReference type="PROSITE" id="PS01180"/>
    </source>
</evidence>
<evidence type="ECO:0000313" key="7">
    <source>
        <dbReference type="Proteomes" id="UP000515163"/>
    </source>
</evidence>
<keyword evidence="1" id="KW-0677">Repeat</keyword>
<protein>
    <submittedName>
        <fullName evidence="8">Tolloid-like protein 2</fullName>
    </submittedName>
</protein>
<dbReference type="PROSITE" id="PS01180">
    <property type="entry name" value="CUB"/>
    <property type="match status" value="3"/>
</dbReference>
<dbReference type="KEGG" id="aten:116296956"/>